<evidence type="ECO:0000256" key="4">
    <source>
        <dbReference type="SAM" id="MobiDB-lite"/>
    </source>
</evidence>
<dbReference type="SUPFAM" id="SSF46689">
    <property type="entry name" value="Homeodomain-like"/>
    <property type="match status" value="2"/>
</dbReference>
<dbReference type="PROSITE" id="PS00041">
    <property type="entry name" value="HTH_ARAC_FAMILY_1"/>
    <property type="match status" value="1"/>
</dbReference>
<gene>
    <name evidence="6" type="ORF">FPZ11_12605</name>
</gene>
<feature type="domain" description="HTH araC/xylS-type" evidence="5">
    <location>
        <begin position="253"/>
        <end position="351"/>
    </location>
</feature>
<keyword evidence="7" id="KW-1185">Reference proteome</keyword>
<dbReference type="SMART" id="SM00342">
    <property type="entry name" value="HTH_ARAC"/>
    <property type="match status" value="1"/>
</dbReference>
<dbReference type="InterPro" id="IPR002818">
    <property type="entry name" value="DJ-1/PfpI"/>
</dbReference>
<dbReference type="EMBL" id="CP042305">
    <property type="protein sequence ID" value="QDZ15487.1"/>
    <property type="molecule type" value="Genomic_DNA"/>
</dbReference>
<proteinExistence type="predicted"/>
<dbReference type="GO" id="GO:0003700">
    <property type="term" value="F:DNA-binding transcription factor activity"/>
    <property type="evidence" value="ECO:0007669"/>
    <property type="project" value="InterPro"/>
</dbReference>
<dbReference type="Pfam" id="PF01965">
    <property type="entry name" value="DJ-1_PfpI"/>
    <property type="match status" value="1"/>
</dbReference>
<keyword evidence="2" id="KW-0238">DNA-binding</keyword>
<accession>A0A5B8M4G6</accession>
<dbReference type="InterPro" id="IPR018060">
    <property type="entry name" value="HTH_AraC"/>
</dbReference>
<dbReference type="CDD" id="cd03137">
    <property type="entry name" value="GATase1_AraC_1"/>
    <property type="match status" value="1"/>
</dbReference>
<dbReference type="PANTHER" id="PTHR43130">
    <property type="entry name" value="ARAC-FAMILY TRANSCRIPTIONAL REGULATOR"/>
    <property type="match status" value="1"/>
</dbReference>
<dbReference type="Pfam" id="PF12833">
    <property type="entry name" value="HTH_18"/>
    <property type="match status" value="1"/>
</dbReference>
<evidence type="ECO:0000313" key="7">
    <source>
        <dbReference type="Proteomes" id="UP000320216"/>
    </source>
</evidence>
<dbReference type="SUPFAM" id="SSF52317">
    <property type="entry name" value="Class I glutamine amidotransferase-like"/>
    <property type="match status" value="1"/>
</dbReference>
<dbReference type="InterPro" id="IPR052158">
    <property type="entry name" value="INH-QAR"/>
</dbReference>
<dbReference type="InterPro" id="IPR029062">
    <property type="entry name" value="Class_I_gatase-like"/>
</dbReference>
<dbReference type="Gene3D" id="3.40.50.880">
    <property type="match status" value="1"/>
</dbReference>
<evidence type="ECO:0000259" key="5">
    <source>
        <dbReference type="PROSITE" id="PS01124"/>
    </source>
</evidence>
<evidence type="ECO:0000313" key="6">
    <source>
        <dbReference type="EMBL" id="QDZ15487.1"/>
    </source>
</evidence>
<evidence type="ECO:0000256" key="2">
    <source>
        <dbReference type="ARBA" id="ARBA00023125"/>
    </source>
</evidence>
<dbReference type="Gene3D" id="1.10.10.60">
    <property type="entry name" value="Homeodomain-like"/>
    <property type="match status" value="1"/>
</dbReference>
<organism evidence="6 7">
    <name type="scientific">Humibacter ginsenosidimutans</name>
    <dbReference type="NCBI Taxonomy" id="2599293"/>
    <lineage>
        <taxon>Bacteria</taxon>
        <taxon>Bacillati</taxon>
        <taxon>Actinomycetota</taxon>
        <taxon>Actinomycetes</taxon>
        <taxon>Micrococcales</taxon>
        <taxon>Microbacteriaceae</taxon>
        <taxon>Humibacter</taxon>
    </lineage>
</organism>
<name>A0A5B8M4G6_9MICO</name>
<dbReference type="PROSITE" id="PS01124">
    <property type="entry name" value="HTH_ARAC_FAMILY_2"/>
    <property type="match status" value="1"/>
</dbReference>
<keyword evidence="3" id="KW-0804">Transcription</keyword>
<evidence type="ECO:0000256" key="1">
    <source>
        <dbReference type="ARBA" id="ARBA00023015"/>
    </source>
</evidence>
<feature type="compositionally biased region" description="Gly residues" evidence="4">
    <location>
        <begin position="11"/>
        <end position="22"/>
    </location>
</feature>
<dbReference type="InterPro" id="IPR018062">
    <property type="entry name" value="HTH_AraC-typ_CS"/>
</dbReference>
<sequence length="360" mass="39460">MATDPAHLGRVGAGFSGEGAGMQPGKTPPLSRGRALHRIAVLVLPDTMALEVTIAQQVFGRRMYNFAQLTGDFETPYEVVLCGEQPRHTLLSGIDLGELQPLDVLREADTVLVPGLENPLEKRSDALLDALRHAADNGARMVSFCAGAFVLGQAGVLDRKRVTTHWVVSKEFRENFPLATLDEEKLFVEDGNVLTSGGMFSATDLSLHILAVDLGYAYSNDFSRMLVSPPVRAGGQAQYIKDSIRIDTEAPLRALTDWIREHLDEPLTMADLAEHEHMSERNLARRFHAVTGMSAFDWITRERVNQAKVLVETTDLPIGQIAAMVGIGSAESLRRNFRRIVGTSAAAYRRTFKAEPALVA</sequence>
<reference evidence="6 7" key="1">
    <citation type="submission" date="2019-07" db="EMBL/GenBank/DDBJ databases">
        <title>Full genome sequence of Humibacter sp. WJ7-1.</title>
        <authorList>
            <person name="Im W.-T."/>
        </authorList>
    </citation>
    <scope>NUCLEOTIDE SEQUENCE [LARGE SCALE GENOMIC DNA]</scope>
    <source>
        <strain evidence="6 7">WJ7-1</strain>
    </source>
</reference>
<feature type="region of interest" description="Disordered" evidence="4">
    <location>
        <begin position="1"/>
        <end position="31"/>
    </location>
</feature>
<evidence type="ECO:0000256" key="3">
    <source>
        <dbReference type="ARBA" id="ARBA00023163"/>
    </source>
</evidence>
<dbReference type="AlphaFoldDB" id="A0A5B8M4G6"/>
<protein>
    <submittedName>
        <fullName evidence="6">Helix-turn-helix domain-containing protein</fullName>
    </submittedName>
</protein>
<dbReference type="OrthoDB" id="3194870at2"/>
<keyword evidence="1" id="KW-0805">Transcription regulation</keyword>
<dbReference type="Proteomes" id="UP000320216">
    <property type="component" value="Chromosome"/>
</dbReference>
<dbReference type="PANTHER" id="PTHR43130:SF3">
    <property type="entry name" value="HTH-TYPE TRANSCRIPTIONAL REGULATOR RV1931C"/>
    <property type="match status" value="1"/>
</dbReference>
<dbReference type="KEGG" id="huw:FPZ11_12605"/>
<dbReference type="GO" id="GO:0043565">
    <property type="term" value="F:sequence-specific DNA binding"/>
    <property type="evidence" value="ECO:0007669"/>
    <property type="project" value="InterPro"/>
</dbReference>
<dbReference type="InterPro" id="IPR009057">
    <property type="entry name" value="Homeodomain-like_sf"/>
</dbReference>